<dbReference type="InterPro" id="IPR036412">
    <property type="entry name" value="HAD-like_sf"/>
</dbReference>
<dbReference type="GO" id="GO:0015031">
    <property type="term" value="P:protein transport"/>
    <property type="evidence" value="ECO:0007669"/>
    <property type="project" value="UniProtKB-KW"/>
</dbReference>
<accession>A0A914WBG5</accession>
<keyword evidence="3" id="KW-1185">Reference proteome</keyword>
<dbReference type="InterPro" id="IPR050365">
    <property type="entry name" value="TIM50"/>
</dbReference>
<evidence type="ECO:0000259" key="2">
    <source>
        <dbReference type="PROSITE" id="PS50969"/>
    </source>
</evidence>
<keyword evidence="1" id="KW-0811">Translocation</keyword>
<comment type="similarity">
    <text evidence="1">Belongs to the TIM50 family.</text>
</comment>
<name>A0A914WBG5_9BILA</name>
<dbReference type="Proteomes" id="UP000887566">
    <property type="component" value="Unplaced"/>
</dbReference>
<organism evidence="3 4">
    <name type="scientific">Plectus sambesii</name>
    <dbReference type="NCBI Taxonomy" id="2011161"/>
    <lineage>
        <taxon>Eukaryota</taxon>
        <taxon>Metazoa</taxon>
        <taxon>Ecdysozoa</taxon>
        <taxon>Nematoda</taxon>
        <taxon>Chromadorea</taxon>
        <taxon>Plectida</taxon>
        <taxon>Plectina</taxon>
        <taxon>Plectoidea</taxon>
        <taxon>Plectidae</taxon>
        <taxon>Plectus</taxon>
    </lineage>
</organism>
<comment type="function">
    <text evidence="1">Essential component of the TIM23 complex, a complex that mediates the translocation of transit peptide-containing proteins across the mitochondrial inner membrane.</text>
</comment>
<dbReference type="GO" id="GO:0005744">
    <property type="term" value="C:TIM23 mitochondrial import inner membrane translocase complex"/>
    <property type="evidence" value="ECO:0007669"/>
    <property type="project" value="UniProtKB-UniRule"/>
</dbReference>
<dbReference type="InterPro" id="IPR023214">
    <property type="entry name" value="HAD_sf"/>
</dbReference>
<dbReference type="WBParaSite" id="PSAMB.scaffold3465size18184.g21607.t1">
    <property type="protein sequence ID" value="PSAMB.scaffold3465size18184.g21607.t1"/>
    <property type="gene ID" value="PSAMB.scaffold3465size18184.g21607"/>
</dbReference>
<sequence length="85" mass="9385">DLKRVIIVDNSPASYAFHPDNAVPVQSWFDDQNDTELLEIIPLLERLASVDSVYTVLRNSNEPSPPPPPLNAMIGDVMTVAPNRS</sequence>
<keyword evidence="1" id="KW-0496">Mitochondrion</keyword>
<dbReference type="PROSITE" id="PS50969">
    <property type="entry name" value="FCP1"/>
    <property type="match status" value="1"/>
</dbReference>
<dbReference type="AlphaFoldDB" id="A0A914WBG5"/>
<dbReference type="Pfam" id="PF03031">
    <property type="entry name" value="NIF"/>
    <property type="match status" value="1"/>
</dbReference>
<evidence type="ECO:0000313" key="3">
    <source>
        <dbReference type="Proteomes" id="UP000887566"/>
    </source>
</evidence>
<keyword evidence="1" id="KW-0653">Protein transport</keyword>
<dbReference type="InterPro" id="IPR004274">
    <property type="entry name" value="FCP1_dom"/>
</dbReference>
<dbReference type="SUPFAM" id="SSF56784">
    <property type="entry name" value="HAD-like"/>
    <property type="match status" value="1"/>
</dbReference>
<feature type="domain" description="FCP1 homology" evidence="2">
    <location>
        <begin position="1"/>
        <end position="47"/>
    </location>
</feature>
<comment type="subunit">
    <text evidence="1">Component of the TIM23 complex.</text>
</comment>
<proteinExistence type="inferred from homology"/>
<comment type="subcellular location">
    <subcellularLocation>
        <location evidence="1">Mitochondrion inner membrane</location>
        <topology evidence="1">Single-pass membrane protein</topology>
    </subcellularLocation>
</comment>
<protein>
    <recommendedName>
        <fullName evidence="1">Mitochondrial import inner membrane translocase subunit TIM50</fullName>
    </recommendedName>
</protein>
<evidence type="ECO:0000313" key="4">
    <source>
        <dbReference type="WBParaSite" id="PSAMB.scaffold3465size18184.g21607.t1"/>
    </source>
</evidence>
<keyword evidence="1" id="KW-0809">Transit peptide</keyword>
<dbReference type="Gene3D" id="3.40.50.1000">
    <property type="entry name" value="HAD superfamily/HAD-like"/>
    <property type="match status" value="1"/>
</dbReference>
<dbReference type="PANTHER" id="PTHR12210">
    <property type="entry name" value="DULLARD PROTEIN PHOSPHATASE"/>
    <property type="match status" value="1"/>
</dbReference>
<keyword evidence="1" id="KW-0813">Transport</keyword>
<reference evidence="4" key="1">
    <citation type="submission" date="2022-11" db="UniProtKB">
        <authorList>
            <consortium name="WormBaseParasite"/>
        </authorList>
    </citation>
    <scope>IDENTIFICATION</scope>
</reference>
<evidence type="ECO:0000256" key="1">
    <source>
        <dbReference type="RuleBase" id="RU365079"/>
    </source>
</evidence>